<evidence type="ECO:0000313" key="1">
    <source>
        <dbReference type="EMBL" id="KAI3808788.1"/>
    </source>
</evidence>
<name>A0ACB9IMM9_9ASTR</name>
<dbReference type="EMBL" id="CM042025">
    <property type="protein sequence ID" value="KAI3808788.1"/>
    <property type="molecule type" value="Genomic_DNA"/>
</dbReference>
<organism evidence="1 2">
    <name type="scientific">Smallanthus sonchifolius</name>
    <dbReference type="NCBI Taxonomy" id="185202"/>
    <lineage>
        <taxon>Eukaryota</taxon>
        <taxon>Viridiplantae</taxon>
        <taxon>Streptophyta</taxon>
        <taxon>Embryophyta</taxon>
        <taxon>Tracheophyta</taxon>
        <taxon>Spermatophyta</taxon>
        <taxon>Magnoliopsida</taxon>
        <taxon>eudicotyledons</taxon>
        <taxon>Gunneridae</taxon>
        <taxon>Pentapetalae</taxon>
        <taxon>asterids</taxon>
        <taxon>campanulids</taxon>
        <taxon>Asterales</taxon>
        <taxon>Asteraceae</taxon>
        <taxon>Asteroideae</taxon>
        <taxon>Heliantheae alliance</taxon>
        <taxon>Millerieae</taxon>
        <taxon>Smallanthus</taxon>
    </lineage>
</organism>
<reference evidence="2" key="1">
    <citation type="journal article" date="2022" name="Mol. Ecol. Resour.">
        <title>The genomes of chicory, endive, great burdock and yacon provide insights into Asteraceae palaeo-polyploidization history and plant inulin production.</title>
        <authorList>
            <person name="Fan W."/>
            <person name="Wang S."/>
            <person name="Wang H."/>
            <person name="Wang A."/>
            <person name="Jiang F."/>
            <person name="Liu H."/>
            <person name="Zhao H."/>
            <person name="Xu D."/>
            <person name="Zhang Y."/>
        </authorList>
    </citation>
    <scope>NUCLEOTIDE SEQUENCE [LARGE SCALE GENOMIC DNA]</scope>
    <source>
        <strain evidence="2">cv. Yunnan</strain>
    </source>
</reference>
<evidence type="ECO:0000313" key="2">
    <source>
        <dbReference type="Proteomes" id="UP001056120"/>
    </source>
</evidence>
<keyword evidence="2" id="KW-1185">Reference proteome</keyword>
<comment type="caution">
    <text evidence="1">The sequence shown here is derived from an EMBL/GenBank/DDBJ whole genome shotgun (WGS) entry which is preliminary data.</text>
</comment>
<dbReference type="Proteomes" id="UP001056120">
    <property type="component" value="Linkage Group LG08"/>
</dbReference>
<proteinExistence type="predicted"/>
<reference evidence="1 2" key="2">
    <citation type="journal article" date="2022" name="Mol. Ecol. Resour.">
        <title>The genomes of chicory, endive, great burdock and yacon provide insights into Asteraceae paleo-polyploidization history and plant inulin production.</title>
        <authorList>
            <person name="Fan W."/>
            <person name="Wang S."/>
            <person name="Wang H."/>
            <person name="Wang A."/>
            <person name="Jiang F."/>
            <person name="Liu H."/>
            <person name="Zhao H."/>
            <person name="Xu D."/>
            <person name="Zhang Y."/>
        </authorList>
    </citation>
    <scope>NUCLEOTIDE SEQUENCE [LARGE SCALE GENOMIC DNA]</scope>
    <source>
        <strain evidence="2">cv. Yunnan</strain>
        <tissue evidence="1">Leaves</tissue>
    </source>
</reference>
<protein>
    <submittedName>
        <fullName evidence="1">Uncharacterized protein</fullName>
    </submittedName>
</protein>
<sequence>MEMKRRGDRGLGHWTDGADQVLWCDRPEDRMAPANKGCRHRCDLLQIPDFFRSGIFVAIRCVSTAEVTKEGGRF</sequence>
<accession>A0ACB9IMM9</accession>
<gene>
    <name evidence="1" type="ORF">L1987_24749</name>
</gene>